<gene>
    <name evidence="7" type="ORF">M0812_27969</name>
</gene>
<keyword evidence="2 4" id="KW-0863">Zinc-finger</keyword>
<feature type="region of interest" description="Disordered" evidence="5">
    <location>
        <begin position="435"/>
        <end position="475"/>
    </location>
</feature>
<dbReference type="PROSITE" id="PS51044">
    <property type="entry name" value="ZF_SP_RING"/>
    <property type="match status" value="1"/>
</dbReference>
<organism evidence="7 8">
    <name type="scientific">Anaeramoeba flamelloides</name>
    <dbReference type="NCBI Taxonomy" id="1746091"/>
    <lineage>
        <taxon>Eukaryota</taxon>
        <taxon>Metamonada</taxon>
        <taxon>Anaeramoebidae</taxon>
        <taxon>Anaeramoeba</taxon>
    </lineage>
</organism>
<dbReference type="InterPro" id="IPR013083">
    <property type="entry name" value="Znf_RING/FYVE/PHD"/>
</dbReference>
<evidence type="ECO:0000313" key="7">
    <source>
        <dbReference type="EMBL" id="KAJ3425524.1"/>
    </source>
</evidence>
<dbReference type="Gene3D" id="3.30.40.10">
    <property type="entry name" value="Zinc/RING finger domain, C3HC4 (zinc finger)"/>
    <property type="match status" value="1"/>
</dbReference>
<keyword evidence="1" id="KW-0479">Metal-binding</keyword>
<evidence type="ECO:0000256" key="4">
    <source>
        <dbReference type="PROSITE-ProRule" id="PRU00452"/>
    </source>
</evidence>
<dbReference type="EMBL" id="JANTQA010000070">
    <property type="protein sequence ID" value="KAJ3425524.1"/>
    <property type="molecule type" value="Genomic_DNA"/>
</dbReference>
<dbReference type="InterPro" id="IPR004181">
    <property type="entry name" value="Znf_MIZ"/>
</dbReference>
<evidence type="ECO:0000256" key="3">
    <source>
        <dbReference type="ARBA" id="ARBA00022833"/>
    </source>
</evidence>
<feature type="compositionally biased region" description="Polar residues" evidence="5">
    <location>
        <begin position="441"/>
        <end position="465"/>
    </location>
</feature>
<name>A0AAV7YA75_9EUKA</name>
<feature type="region of interest" description="Disordered" evidence="5">
    <location>
        <begin position="246"/>
        <end position="280"/>
    </location>
</feature>
<reference evidence="7" key="1">
    <citation type="submission" date="2022-08" db="EMBL/GenBank/DDBJ databases">
        <title>Novel sulphate-reducing endosymbionts in the free-living metamonad Anaeramoeba.</title>
        <authorList>
            <person name="Jerlstrom-Hultqvist J."/>
            <person name="Cepicka I."/>
            <person name="Gallot-Lavallee L."/>
            <person name="Salas-Leiva D."/>
            <person name="Curtis B.A."/>
            <person name="Zahonova K."/>
            <person name="Pipaliya S."/>
            <person name="Dacks J."/>
            <person name="Roger A.J."/>
        </authorList>
    </citation>
    <scope>NUCLEOTIDE SEQUENCE</scope>
    <source>
        <strain evidence="7">Busselton2</strain>
    </source>
</reference>
<feature type="domain" description="SP-RING-type" evidence="6">
    <location>
        <begin position="274"/>
        <end position="356"/>
    </location>
</feature>
<dbReference type="PANTHER" id="PTHR10782">
    <property type="entry name" value="ZINC FINGER MIZ DOMAIN-CONTAINING PROTEIN"/>
    <property type="match status" value="1"/>
</dbReference>
<evidence type="ECO:0000256" key="1">
    <source>
        <dbReference type="ARBA" id="ARBA00022723"/>
    </source>
</evidence>
<evidence type="ECO:0000259" key="6">
    <source>
        <dbReference type="PROSITE" id="PS51044"/>
    </source>
</evidence>
<dbReference type="GO" id="GO:0000785">
    <property type="term" value="C:chromatin"/>
    <property type="evidence" value="ECO:0007669"/>
    <property type="project" value="TreeGrafter"/>
</dbReference>
<dbReference type="Pfam" id="PF02891">
    <property type="entry name" value="zf-MIZ"/>
    <property type="match status" value="1"/>
</dbReference>
<keyword evidence="3" id="KW-0862">Zinc</keyword>
<accession>A0AAV7YA75</accession>
<dbReference type="AlphaFoldDB" id="A0AAV7YA75"/>
<dbReference type="GO" id="GO:0016925">
    <property type="term" value="P:protein sumoylation"/>
    <property type="evidence" value="ECO:0007669"/>
    <property type="project" value="TreeGrafter"/>
</dbReference>
<dbReference type="CDD" id="cd16650">
    <property type="entry name" value="SP-RING_PIAS-like"/>
    <property type="match status" value="1"/>
</dbReference>
<feature type="region of interest" description="Disordered" evidence="5">
    <location>
        <begin position="121"/>
        <end position="143"/>
    </location>
</feature>
<proteinExistence type="predicted"/>
<comment type="caution">
    <text evidence="7">The sequence shown here is derived from an EMBL/GenBank/DDBJ whole genome shotgun (WGS) entry which is preliminary data.</text>
</comment>
<evidence type="ECO:0000256" key="5">
    <source>
        <dbReference type="SAM" id="MobiDB-lite"/>
    </source>
</evidence>
<sequence>MNTKIELEKQKNDPNLFNKELSQRIEQIKDLKTQNFYKRLVHHYYFNKHVKAKAIHSILFGDSLFLKPDHPPLVGPGIVSTSKPLRFVLPQTRVKKILNHFAQHNSNFCIRFIHNTDFHKNPNLNSTNKQKNEPSQKQTHKENKNVGLIQAIINGSKFVIKTDRTIQVDLGLFDTDQNEITFQAINKLDETIVVFQHMKQPDLAYIANSISKNNTISKQNMIKQLKTIILSIKTKQVTIEYEKEMEKEKKKENQIENENANENENETEKKKEKENENQKEKQGLIISFKCPLSGKPISIPSRGRKCQHLQCFDLEEFLIHSEKRNGLVCPCCNQPISDTDLIVDGYLQDILKKNENKIIVSPKIKIFSDGKYEIIETPQTRNPSRIKNVKELEKEKIAFNVGQNEKVLEKNKNQNKSSTSLFVFKDIFSQRKRKGERLHSSKNSISFLESNSGKNRRTSFQSAPSKNDPHKSNICNYQFGRSKLSASFARNKRK</sequence>
<dbReference type="PANTHER" id="PTHR10782:SF4">
    <property type="entry name" value="TONALLI, ISOFORM E"/>
    <property type="match status" value="1"/>
</dbReference>
<dbReference type="Proteomes" id="UP001146793">
    <property type="component" value="Unassembled WGS sequence"/>
</dbReference>
<dbReference type="GO" id="GO:0008270">
    <property type="term" value="F:zinc ion binding"/>
    <property type="evidence" value="ECO:0007669"/>
    <property type="project" value="UniProtKB-KW"/>
</dbReference>
<evidence type="ECO:0000256" key="2">
    <source>
        <dbReference type="ARBA" id="ARBA00022771"/>
    </source>
</evidence>
<feature type="compositionally biased region" description="Basic and acidic residues" evidence="5">
    <location>
        <begin position="130"/>
        <end position="143"/>
    </location>
</feature>
<feature type="compositionally biased region" description="Basic and acidic residues" evidence="5">
    <location>
        <begin position="266"/>
        <end position="280"/>
    </location>
</feature>
<evidence type="ECO:0000313" key="8">
    <source>
        <dbReference type="Proteomes" id="UP001146793"/>
    </source>
</evidence>
<dbReference type="GO" id="GO:0061665">
    <property type="term" value="F:SUMO ligase activity"/>
    <property type="evidence" value="ECO:0007669"/>
    <property type="project" value="TreeGrafter"/>
</dbReference>
<protein>
    <submittedName>
        <fullName evidence="7">Zinc finger miz domain-containing protein</fullName>
    </submittedName>
</protein>